<gene>
    <name evidence="1" type="ORF">GCM10008985_02980</name>
</gene>
<sequence>MVKCHRRNSLTRLHSEFVERMCELIDSRSRLAVRVAVTVSIRLLGNYLPVGKETYGAVQQFAERELNVHHSRGEL</sequence>
<evidence type="ECO:0008006" key="3">
    <source>
        <dbReference type="Google" id="ProtNLM"/>
    </source>
</evidence>
<evidence type="ECO:0000313" key="1">
    <source>
        <dbReference type="EMBL" id="GAA0450757.1"/>
    </source>
</evidence>
<accession>A0AAV3SCA4</accession>
<dbReference type="AlphaFoldDB" id="A0AAV3SCA4"/>
<proteinExistence type="predicted"/>
<reference evidence="1" key="2">
    <citation type="submission" date="2023-12" db="EMBL/GenBank/DDBJ databases">
        <authorList>
            <person name="Sun Q."/>
            <person name="Inoue M."/>
        </authorList>
    </citation>
    <scope>NUCLEOTIDE SEQUENCE</scope>
    <source>
        <strain evidence="1">JCM 12289</strain>
    </source>
</reference>
<dbReference type="Proteomes" id="UP001500962">
    <property type="component" value="Unassembled WGS sequence"/>
</dbReference>
<name>A0AAV3SCA4_HALDO</name>
<protein>
    <recommendedName>
        <fullName evidence="3">Transposase</fullName>
    </recommendedName>
</protein>
<reference evidence="1" key="1">
    <citation type="journal article" date="2014" name="Int. J. Syst. Evol. Microbiol.">
        <title>Complete genome sequence of Corynebacterium casei LMG S-19264T (=DSM 44701T), isolated from a smear-ripened cheese.</title>
        <authorList>
            <consortium name="US DOE Joint Genome Institute (JGI-PGF)"/>
            <person name="Walter F."/>
            <person name="Albersmeier A."/>
            <person name="Kalinowski J."/>
            <person name="Ruckert C."/>
        </authorList>
    </citation>
    <scope>NUCLEOTIDE SEQUENCE</scope>
    <source>
        <strain evidence="1">JCM 12289</strain>
    </source>
</reference>
<evidence type="ECO:0000313" key="2">
    <source>
        <dbReference type="Proteomes" id="UP001500962"/>
    </source>
</evidence>
<organism evidence="1 2">
    <name type="scientific">Halococcus dombrowskii</name>
    <dbReference type="NCBI Taxonomy" id="179637"/>
    <lineage>
        <taxon>Archaea</taxon>
        <taxon>Methanobacteriati</taxon>
        <taxon>Methanobacteriota</taxon>
        <taxon>Stenosarchaea group</taxon>
        <taxon>Halobacteria</taxon>
        <taxon>Halobacteriales</taxon>
        <taxon>Halococcaceae</taxon>
        <taxon>Halococcus</taxon>
    </lineage>
</organism>
<comment type="caution">
    <text evidence="1">The sequence shown here is derived from an EMBL/GenBank/DDBJ whole genome shotgun (WGS) entry which is preliminary data.</text>
</comment>
<dbReference type="EMBL" id="BAAADN010000002">
    <property type="protein sequence ID" value="GAA0450757.1"/>
    <property type="molecule type" value="Genomic_DNA"/>
</dbReference>